<evidence type="ECO:0000313" key="2">
    <source>
        <dbReference type="EMBL" id="MBI6629042.1"/>
    </source>
</evidence>
<dbReference type="EMBL" id="JAEIJD010000002">
    <property type="protein sequence ID" value="MBI6629042.1"/>
    <property type="molecule type" value="Genomic_DNA"/>
</dbReference>
<dbReference type="PROSITE" id="PS51257">
    <property type="entry name" value="PROKAR_LIPOPROTEIN"/>
    <property type="match status" value="1"/>
</dbReference>
<feature type="signal peptide" evidence="1">
    <location>
        <begin position="1"/>
        <end position="18"/>
    </location>
</feature>
<keyword evidence="3" id="KW-1185">Reference proteome</keyword>
<keyword evidence="1" id="KW-0732">Signal</keyword>
<comment type="caution">
    <text evidence="2">The sequence shown here is derived from an EMBL/GenBank/DDBJ whole genome shotgun (WGS) entry which is preliminary data.</text>
</comment>
<dbReference type="RefSeq" id="WP_198685058.1">
    <property type="nucleotide sequence ID" value="NZ_JAEIJD010000002.1"/>
</dbReference>
<gene>
    <name evidence="2" type="ORF">JAO82_04020</name>
</gene>
<protein>
    <recommendedName>
        <fullName evidence="4">Lipoprotein</fullName>
    </recommendedName>
</protein>
<dbReference type="Proteomes" id="UP000613255">
    <property type="component" value="Unassembled WGS sequence"/>
</dbReference>
<reference evidence="2" key="1">
    <citation type="submission" date="2020-12" db="EMBL/GenBank/DDBJ databases">
        <title>Pontibaca salina gen. nov., sp. nov., isolated from marine sediment.</title>
        <authorList>
            <person name="Bo J."/>
            <person name="Wang S."/>
            <person name="Song X."/>
            <person name="Du Z."/>
        </authorList>
    </citation>
    <scope>NUCLEOTIDE SEQUENCE</scope>
    <source>
        <strain evidence="2">S1109L</strain>
    </source>
</reference>
<accession>A0A934HNW9</accession>
<evidence type="ECO:0008006" key="4">
    <source>
        <dbReference type="Google" id="ProtNLM"/>
    </source>
</evidence>
<sequence length="160" mass="17709">MKMRLILAVFALGLSACAPLSIYHRPGVSVPQMQMDRTECEVSALRDAPVATRIRQNPPIFEPPRQFCNARGDCVIRPGYWRQGAVYTEDVNLGLRSRLQNICMGKRGYQQVTLPRCSATVAAAAPRTPTRTLPALAPESCAIRYDDGSWQIVTPVPPQQ</sequence>
<evidence type="ECO:0000256" key="1">
    <source>
        <dbReference type="SAM" id="SignalP"/>
    </source>
</evidence>
<organism evidence="2 3">
    <name type="scientific">Pontibaca salina</name>
    <dbReference type="NCBI Taxonomy" id="2795731"/>
    <lineage>
        <taxon>Bacteria</taxon>
        <taxon>Pseudomonadati</taxon>
        <taxon>Pseudomonadota</taxon>
        <taxon>Alphaproteobacteria</taxon>
        <taxon>Rhodobacterales</taxon>
        <taxon>Roseobacteraceae</taxon>
        <taxon>Pontibaca</taxon>
    </lineage>
</organism>
<evidence type="ECO:0000313" key="3">
    <source>
        <dbReference type="Proteomes" id="UP000613255"/>
    </source>
</evidence>
<proteinExistence type="predicted"/>
<name>A0A934HNW9_9RHOB</name>
<feature type="chain" id="PRO_5037887589" description="Lipoprotein" evidence="1">
    <location>
        <begin position="19"/>
        <end position="160"/>
    </location>
</feature>
<dbReference type="AlphaFoldDB" id="A0A934HNW9"/>